<evidence type="ECO:0000256" key="2">
    <source>
        <dbReference type="ARBA" id="ARBA00022490"/>
    </source>
</evidence>
<reference evidence="9 10" key="1">
    <citation type="submission" date="2015-02" db="EMBL/GenBank/DDBJ databases">
        <title>Improved understanding of the partial-nitritation anammox process through 23 genomes representing the majority of the microbial community.</title>
        <authorList>
            <person name="Speth D.R."/>
            <person name="In T Zandt M."/>
            <person name="Guerrero Cruz S."/>
            <person name="Jetten M.S."/>
            <person name="Dutilh B.E."/>
        </authorList>
    </citation>
    <scope>NUCLEOTIDE SEQUENCE [LARGE SCALE GENOMIC DNA]</scope>
    <source>
        <strain evidence="9">OLB20</strain>
    </source>
</reference>
<dbReference type="SUPFAM" id="SSF82051">
    <property type="entry name" value="Obg GTP-binding protein N-terminal domain"/>
    <property type="match status" value="1"/>
</dbReference>
<evidence type="ECO:0000259" key="8">
    <source>
        <dbReference type="PROSITE" id="PS51883"/>
    </source>
</evidence>
<accession>A0A136LXV3</accession>
<evidence type="ECO:0000256" key="1">
    <source>
        <dbReference type="ARBA" id="ARBA00007699"/>
    </source>
</evidence>
<dbReference type="InterPro" id="IPR006169">
    <property type="entry name" value="GTP1_OBG_dom"/>
</dbReference>
<keyword evidence="4" id="KW-0378">Hydrolase</keyword>
<dbReference type="GO" id="GO:0000287">
    <property type="term" value="F:magnesium ion binding"/>
    <property type="evidence" value="ECO:0007669"/>
    <property type="project" value="InterPro"/>
</dbReference>
<dbReference type="Gene3D" id="3.40.50.300">
    <property type="entry name" value="P-loop containing nucleotide triphosphate hydrolases"/>
    <property type="match status" value="1"/>
</dbReference>
<dbReference type="PANTHER" id="PTHR11702">
    <property type="entry name" value="DEVELOPMENTALLY REGULATED GTP-BINDING PROTEIN-RELATED"/>
    <property type="match status" value="1"/>
</dbReference>
<dbReference type="PROSITE" id="PS51710">
    <property type="entry name" value="G_OBG"/>
    <property type="match status" value="1"/>
</dbReference>
<dbReference type="InterPro" id="IPR036726">
    <property type="entry name" value="GTP1_OBG_dom_sf"/>
</dbReference>
<feature type="domain" description="Obg" evidence="8">
    <location>
        <begin position="1"/>
        <end position="152"/>
    </location>
</feature>
<dbReference type="STRING" id="1617426.TR69_WS6001000498"/>
<evidence type="ECO:0000313" key="10">
    <source>
        <dbReference type="Proteomes" id="UP000070457"/>
    </source>
</evidence>
<evidence type="ECO:0000256" key="6">
    <source>
        <dbReference type="ARBA" id="ARBA00023134"/>
    </source>
</evidence>
<dbReference type="AlphaFoldDB" id="A0A136LXV3"/>
<proteinExistence type="inferred from homology"/>
<gene>
    <name evidence="9" type="primary">cgtA</name>
    <name evidence="9" type="ORF">TR69_WS6001000498</name>
</gene>
<dbReference type="SUPFAM" id="SSF52540">
    <property type="entry name" value="P-loop containing nucleoside triphosphate hydrolases"/>
    <property type="match status" value="1"/>
</dbReference>
<dbReference type="PANTHER" id="PTHR11702:SF31">
    <property type="entry name" value="MITOCHONDRIAL RIBOSOME-ASSOCIATED GTPASE 2"/>
    <property type="match status" value="1"/>
</dbReference>
<evidence type="ECO:0000256" key="5">
    <source>
        <dbReference type="ARBA" id="ARBA00022842"/>
    </source>
</evidence>
<dbReference type="Pfam" id="PF01018">
    <property type="entry name" value="GTP1_OBG"/>
    <property type="match status" value="1"/>
</dbReference>
<evidence type="ECO:0000313" key="9">
    <source>
        <dbReference type="EMBL" id="KXK26494.1"/>
    </source>
</evidence>
<dbReference type="Gene3D" id="2.70.210.12">
    <property type="entry name" value="GTP1/OBG domain"/>
    <property type="match status" value="1"/>
</dbReference>
<dbReference type="InterPro" id="IPR045086">
    <property type="entry name" value="OBG_GTPase"/>
</dbReference>
<protein>
    <submittedName>
        <fullName evidence="9">GTPase Obg/CgtA</fullName>
    </submittedName>
</protein>
<dbReference type="InterPro" id="IPR027417">
    <property type="entry name" value="P-loop_NTPase"/>
</dbReference>
<dbReference type="PROSITE" id="PS51883">
    <property type="entry name" value="OBG"/>
    <property type="match status" value="1"/>
</dbReference>
<comment type="similarity">
    <text evidence="1">Belongs to the TRAFAC class OBG-HflX-like GTPase superfamily. OBG GTPase family.</text>
</comment>
<evidence type="ECO:0000256" key="4">
    <source>
        <dbReference type="ARBA" id="ARBA00022801"/>
    </source>
</evidence>
<keyword evidence="5" id="KW-0460">Magnesium</keyword>
<dbReference type="FunFam" id="2.70.210.12:FF:000001">
    <property type="entry name" value="GTPase Obg"/>
    <property type="match status" value="1"/>
</dbReference>
<dbReference type="PRINTS" id="PR00326">
    <property type="entry name" value="GTP1OBG"/>
</dbReference>
<keyword evidence="2" id="KW-0963">Cytoplasm</keyword>
<dbReference type="PATRIC" id="fig|1617426.3.peg.496"/>
<dbReference type="GO" id="GO:0005525">
    <property type="term" value="F:GTP binding"/>
    <property type="evidence" value="ECO:0007669"/>
    <property type="project" value="UniProtKB-KW"/>
</dbReference>
<dbReference type="EMBL" id="JYNZ01000003">
    <property type="protein sequence ID" value="KXK26494.1"/>
    <property type="molecule type" value="Genomic_DNA"/>
</dbReference>
<dbReference type="InterPro" id="IPR006073">
    <property type="entry name" value="GTP-bd"/>
</dbReference>
<dbReference type="InterPro" id="IPR031167">
    <property type="entry name" value="G_OBG"/>
</dbReference>
<keyword evidence="3" id="KW-0547">Nucleotide-binding</keyword>
<organism evidence="9 10">
    <name type="scientific">candidate division WS6 bacterium OLB20</name>
    <dbReference type="NCBI Taxonomy" id="1617426"/>
    <lineage>
        <taxon>Bacteria</taxon>
        <taxon>Candidatus Dojkabacteria</taxon>
    </lineage>
</organism>
<dbReference type="PIRSF" id="PIRSF002401">
    <property type="entry name" value="GTP_bd_Obg/CgtA"/>
    <property type="match status" value="1"/>
</dbReference>
<dbReference type="Pfam" id="PF01926">
    <property type="entry name" value="MMR_HSR1"/>
    <property type="match status" value="1"/>
</dbReference>
<dbReference type="InterPro" id="IPR014100">
    <property type="entry name" value="GTP-bd_Obg/CgtA"/>
</dbReference>
<evidence type="ECO:0000259" key="7">
    <source>
        <dbReference type="PROSITE" id="PS51710"/>
    </source>
</evidence>
<dbReference type="GO" id="GO:0042254">
    <property type="term" value="P:ribosome biogenesis"/>
    <property type="evidence" value="ECO:0007669"/>
    <property type="project" value="UniProtKB-UniRule"/>
</dbReference>
<evidence type="ECO:0000256" key="3">
    <source>
        <dbReference type="ARBA" id="ARBA00022741"/>
    </source>
</evidence>
<sequence length="313" mass="33410">MFIDKVRADFRSGTGGNGAIAFGIDKKPSGGDGGKGGDIWLIGDAQRFDLRSFVKQDVFEAGKGEPGGSERKQGKNSKDLEIRVPLVTEVTDLAGNVLAEVTEDGQRVLLATGGQGGLGNYNFRSGQRLTLRKATPGKAGTRLQTYITLKLITDVVMIGFPNAGKSSLINALSNAKAKVGAYPFTTLEPSAAVADGMIILDFPGLIEGSAKGKGLGRKFTRHIGSSKAILHCISLEESDPARAYTAMRNELEEIDPALPGKPELIALTKSDEFDADYIADFKRRLGVQPAVTVSVLDDTSLRELTSRLKELLQ</sequence>
<dbReference type="GO" id="GO:0003924">
    <property type="term" value="F:GTPase activity"/>
    <property type="evidence" value="ECO:0007669"/>
    <property type="project" value="InterPro"/>
</dbReference>
<keyword evidence="6" id="KW-0342">GTP-binding</keyword>
<dbReference type="Proteomes" id="UP000070457">
    <property type="component" value="Unassembled WGS sequence"/>
</dbReference>
<name>A0A136LXV3_9BACT</name>
<comment type="caution">
    <text evidence="9">The sequence shown here is derived from an EMBL/GenBank/DDBJ whole genome shotgun (WGS) entry which is preliminary data.</text>
</comment>
<feature type="domain" description="OBG-type G" evidence="7">
    <location>
        <begin position="153"/>
        <end position="313"/>
    </location>
</feature>